<gene>
    <name evidence="2" type="ORF">EDC23_1755</name>
</gene>
<feature type="compositionally biased region" description="Basic and acidic residues" evidence="1">
    <location>
        <begin position="58"/>
        <end position="78"/>
    </location>
</feature>
<evidence type="ECO:0000256" key="1">
    <source>
        <dbReference type="SAM" id="MobiDB-lite"/>
    </source>
</evidence>
<dbReference type="EMBL" id="SOQX01000004">
    <property type="protein sequence ID" value="TDY01009.1"/>
    <property type="molecule type" value="Genomic_DNA"/>
</dbReference>
<organism evidence="2 3">
    <name type="scientific">Thiohalophilus thiocyanatoxydans</name>
    <dbReference type="NCBI Taxonomy" id="381308"/>
    <lineage>
        <taxon>Bacteria</taxon>
        <taxon>Pseudomonadati</taxon>
        <taxon>Pseudomonadota</taxon>
        <taxon>Gammaproteobacteria</taxon>
        <taxon>Thiohalomonadales</taxon>
        <taxon>Thiohalophilaceae</taxon>
        <taxon>Thiohalophilus</taxon>
    </lineage>
</organism>
<accession>A0A4R8ITS5</accession>
<reference evidence="2 3" key="1">
    <citation type="submission" date="2019-03" db="EMBL/GenBank/DDBJ databases">
        <title>Genomic Encyclopedia of Type Strains, Phase IV (KMG-IV): sequencing the most valuable type-strain genomes for metagenomic binning, comparative biology and taxonomic classification.</title>
        <authorList>
            <person name="Goeker M."/>
        </authorList>
    </citation>
    <scope>NUCLEOTIDE SEQUENCE [LARGE SCALE GENOMIC DNA]</scope>
    <source>
        <strain evidence="2 3">DSM 16326</strain>
    </source>
</reference>
<dbReference type="AlphaFoldDB" id="A0A4R8ITS5"/>
<name>A0A4R8ITS5_9GAMM</name>
<sequence length="101" mass="11420">MSRDDYSKEEQILQTMRKVLTDVAKDTYTKPGLKHPLSEETIISIRDCLGLIASREKELADEAGRPSEKRPRYVDEPQKSTVIPIDTSGLKKKKSPDSESD</sequence>
<protein>
    <recommendedName>
        <fullName evidence="4">Segregation and condensation protein A</fullName>
    </recommendedName>
</protein>
<comment type="caution">
    <text evidence="2">The sequence shown here is derived from an EMBL/GenBank/DDBJ whole genome shotgun (WGS) entry which is preliminary data.</text>
</comment>
<dbReference type="Proteomes" id="UP000294914">
    <property type="component" value="Unassembled WGS sequence"/>
</dbReference>
<evidence type="ECO:0000313" key="2">
    <source>
        <dbReference type="EMBL" id="TDY01009.1"/>
    </source>
</evidence>
<proteinExistence type="predicted"/>
<dbReference type="RefSeq" id="WP_134083584.1">
    <property type="nucleotide sequence ID" value="NZ_SOQX01000004.1"/>
</dbReference>
<evidence type="ECO:0000313" key="3">
    <source>
        <dbReference type="Proteomes" id="UP000294914"/>
    </source>
</evidence>
<feature type="region of interest" description="Disordered" evidence="1">
    <location>
        <begin position="58"/>
        <end position="101"/>
    </location>
</feature>
<evidence type="ECO:0008006" key="4">
    <source>
        <dbReference type="Google" id="ProtNLM"/>
    </source>
</evidence>
<dbReference type="OrthoDB" id="9795846at2"/>
<keyword evidence="3" id="KW-1185">Reference proteome</keyword>